<gene>
    <name evidence="3" type="ordered locus">CPS_0931</name>
</gene>
<reference evidence="3" key="1">
    <citation type="journal article" date="2005" name="Proc. Natl. Acad. Sci. U.S.A.">
        <title>The psychrophilic lifestyle as revealed by the genome sequence of Colwellia psychrerythraea 34H through genomic and proteomic analyses.</title>
        <authorList>
            <person name="Methe B.A."/>
            <person name="Nelson K.E."/>
            <person name="Deming J.W."/>
            <person name="Momen B."/>
            <person name="Melamud E."/>
            <person name="Zhang X."/>
            <person name="Moult J."/>
            <person name="Madupu R."/>
            <person name="Nelson W.C."/>
            <person name="Dodson R.J."/>
            <person name="Brinkac L.M."/>
            <person name="Daugherty S.C."/>
            <person name="Durkin A.S."/>
            <person name="DeBoy R.T."/>
            <person name="Kolonay J.F."/>
            <person name="Sullivan S.A."/>
            <person name="Zhou L."/>
            <person name="Davidsen T.M."/>
            <person name="Wu M."/>
            <person name="Huston A.L."/>
            <person name="Lewis M."/>
            <person name="Weaver B."/>
            <person name="Weidman J.F."/>
            <person name="Khouri H."/>
            <person name="Utterback T.R."/>
            <person name="Feldblyum T.V."/>
            <person name="Fraser C.M."/>
        </authorList>
    </citation>
    <scope>NUCLEOTIDE SEQUENCE [LARGE SCALE GENOMIC DNA]</scope>
    <source>
        <strain evidence="3">34H</strain>
    </source>
</reference>
<dbReference type="eggNOG" id="COG2130">
    <property type="taxonomic scope" value="Bacteria"/>
</dbReference>
<dbReference type="Gene3D" id="3.90.180.10">
    <property type="entry name" value="Medium-chain alcohol dehydrogenases, catalytic domain"/>
    <property type="match status" value="1"/>
</dbReference>
<proteinExistence type="predicted"/>
<dbReference type="EMBL" id="CP000083">
    <property type="protein sequence ID" value="AAZ25743.1"/>
    <property type="molecule type" value="Genomic_DNA"/>
</dbReference>
<dbReference type="Proteomes" id="UP000000547">
    <property type="component" value="Chromosome"/>
</dbReference>
<dbReference type="GO" id="GO:0016628">
    <property type="term" value="F:oxidoreductase activity, acting on the CH-CH group of donors, NAD or NADP as acceptor"/>
    <property type="evidence" value="ECO:0007669"/>
    <property type="project" value="InterPro"/>
</dbReference>
<evidence type="ECO:0000313" key="3">
    <source>
        <dbReference type="EMBL" id="AAZ25743.1"/>
    </source>
</evidence>
<dbReference type="InterPro" id="IPR011032">
    <property type="entry name" value="GroES-like_sf"/>
</dbReference>
<keyword evidence="1" id="KW-0560">Oxidoreductase</keyword>
<dbReference type="SUPFAM" id="SSF51735">
    <property type="entry name" value="NAD(P)-binding Rossmann-fold domains"/>
    <property type="match status" value="1"/>
</dbReference>
<sequence length="347" mass="37507">MNQNKQVNRQILLASRPFGAPSHDNFTLAQTAKPSPKQGEVLLRTVYLSLDPYMRGRMNDAKSYADPVALNEVMVGGTVCRVEESKHADYQQGDWVVSFGGWQDYSISNGVDLLKLGNDISNPSYALGVLGMPGLTAYMGLLDIGQPKAGETVVVAAATGAVGSLVGQIAKIQGCKVIGIAGGTEKCQYAVDTLGFDACLDHHSDELATLLAKTCTDGIDVYFENVGGKVFDAVLPLLNPKSRIPLCGLISQYNATELPDGPDRMSSLMGTLLVKRAKMQGFIVFDDYGHRYGEFNKAMMTWLSEGKIKYKEHRVEGLENSVSSFIGLLEGKNFGKLVVRVGPDDLT</sequence>
<feature type="domain" description="Enoyl reductase (ER)" evidence="2">
    <location>
        <begin position="22"/>
        <end position="339"/>
    </location>
</feature>
<dbReference type="InterPro" id="IPR041694">
    <property type="entry name" value="ADH_N_2"/>
</dbReference>
<dbReference type="AlphaFoldDB" id="Q487T5"/>
<accession>Q487T5</accession>
<dbReference type="SMART" id="SM00829">
    <property type="entry name" value="PKS_ER"/>
    <property type="match status" value="1"/>
</dbReference>
<dbReference type="STRING" id="167879.CPS_0931"/>
<dbReference type="InterPro" id="IPR013149">
    <property type="entry name" value="ADH-like_C"/>
</dbReference>
<dbReference type="InterPro" id="IPR045010">
    <property type="entry name" value="MDR_fam"/>
</dbReference>
<organism evidence="3 4">
    <name type="scientific">Colwellia psychrerythraea (strain 34H / ATCC BAA-681)</name>
    <name type="common">Vibrio psychroerythus</name>
    <dbReference type="NCBI Taxonomy" id="167879"/>
    <lineage>
        <taxon>Bacteria</taxon>
        <taxon>Pseudomonadati</taxon>
        <taxon>Pseudomonadota</taxon>
        <taxon>Gammaproteobacteria</taxon>
        <taxon>Alteromonadales</taxon>
        <taxon>Colwelliaceae</taxon>
        <taxon>Colwellia</taxon>
    </lineage>
</organism>
<dbReference type="InterPro" id="IPR020843">
    <property type="entry name" value="ER"/>
</dbReference>
<evidence type="ECO:0000313" key="4">
    <source>
        <dbReference type="Proteomes" id="UP000000547"/>
    </source>
</evidence>
<dbReference type="CDD" id="cd05288">
    <property type="entry name" value="PGDH"/>
    <property type="match status" value="1"/>
</dbReference>
<protein>
    <submittedName>
        <fullName evidence="3">Oxidoreductase, zinc-binding</fullName>
    </submittedName>
</protein>
<dbReference type="Pfam" id="PF00107">
    <property type="entry name" value="ADH_zinc_N"/>
    <property type="match status" value="1"/>
</dbReference>
<dbReference type="KEGG" id="cps:CPS_0931"/>
<evidence type="ECO:0000259" key="2">
    <source>
        <dbReference type="SMART" id="SM00829"/>
    </source>
</evidence>
<dbReference type="Pfam" id="PF16884">
    <property type="entry name" value="ADH_N_2"/>
    <property type="match status" value="1"/>
</dbReference>
<evidence type="ECO:0000256" key="1">
    <source>
        <dbReference type="ARBA" id="ARBA00023002"/>
    </source>
</evidence>
<dbReference type="PANTHER" id="PTHR43205">
    <property type="entry name" value="PROSTAGLANDIN REDUCTASE"/>
    <property type="match status" value="1"/>
</dbReference>
<dbReference type="InterPro" id="IPR036291">
    <property type="entry name" value="NAD(P)-bd_dom_sf"/>
</dbReference>
<dbReference type="SUPFAM" id="SSF50129">
    <property type="entry name" value="GroES-like"/>
    <property type="match status" value="1"/>
</dbReference>
<dbReference type="FunFam" id="3.40.50.720:FF:000121">
    <property type="entry name" value="Prostaglandin reductase 2"/>
    <property type="match status" value="1"/>
</dbReference>
<name>Q487T5_COLP3</name>
<dbReference type="Gene3D" id="3.40.50.720">
    <property type="entry name" value="NAD(P)-binding Rossmann-like Domain"/>
    <property type="match status" value="1"/>
</dbReference>
<dbReference type="RefSeq" id="WP_011041774.1">
    <property type="nucleotide sequence ID" value="NC_003910.7"/>
</dbReference>
<dbReference type="PANTHER" id="PTHR43205:SF7">
    <property type="entry name" value="PROSTAGLANDIN REDUCTASE 1"/>
    <property type="match status" value="1"/>
</dbReference>
<dbReference type="HOGENOM" id="CLU_026673_29_2_6"/>